<organism evidence="3 4">
    <name type="scientific">Lentzea tibetensis</name>
    <dbReference type="NCBI Taxonomy" id="2591470"/>
    <lineage>
        <taxon>Bacteria</taxon>
        <taxon>Bacillati</taxon>
        <taxon>Actinomycetota</taxon>
        <taxon>Actinomycetes</taxon>
        <taxon>Pseudonocardiales</taxon>
        <taxon>Pseudonocardiaceae</taxon>
        <taxon>Lentzea</taxon>
    </lineage>
</organism>
<dbReference type="InterPro" id="IPR050553">
    <property type="entry name" value="Thioredoxin_ResA/DsbE_sf"/>
</dbReference>
<accession>A0A563F4I5</accession>
<feature type="domain" description="Thioredoxin" evidence="2">
    <location>
        <begin position="50"/>
        <end position="191"/>
    </location>
</feature>
<dbReference type="AlphaFoldDB" id="A0A563F4I5"/>
<dbReference type="PANTHER" id="PTHR42852:SF17">
    <property type="entry name" value="THIOREDOXIN-LIKE PROTEIN HI_1115"/>
    <property type="match status" value="1"/>
</dbReference>
<keyword evidence="1" id="KW-1133">Transmembrane helix</keyword>
<keyword evidence="1" id="KW-0812">Transmembrane</keyword>
<dbReference type="GO" id="GO:0016491">
    <property type="term" value="F:oxidoreductase activity"/>
    <property type="evidence" value="ECO:0007669"/>
    <property type="project" value="InterPro"/>
</dbReference>
<dbReference type="EMBL" id="VOBR01000001">
    <property type="protein sequence ID" value="TWP54284.1"/>
    <property type="molecule type" value="Genomic_DNA"/>
</dbReference>
<dbReference type="Gene3D" id="3.40.30.10">
    <property type="entry name" value="Glutaredoxin"/>
    <property type="match status" value="1"/>
</dbReference>
<evidence type="ECO:0000259" key="2">
    <source>
        <dbReference type="PROSITE" id="PS51352"/>
    </source>
</evidence>
<dbReference type="GO" id="GO:0016209">
    <property type="term" value="F:antioxidant activity"/>
    <property type="evidence" value="ECO:0007669"/>
    <property type="project" value="InterPro"/>
</dbReference>
<dbReference type="Pfam" id="PF00578">
    <property type="entry name" value="AhpC-TSA"/>
    <property type="match status" value="1"/>
</dbReference>
<dbReference type="InterPro" id="IPR000866">
    <property type="entry name" value="AhpC/TSA"/>
</dbReference>
<proteinExistence type="predicted"/>
<dbReference type="SUPFAM" id="SSF52833">
    <property type="entry name" value="Thioredoxin-like"/>
    <property type="match status" value="1"/>
</dbReference>
<dbReference type="InterPro" id="IPR013766">
    <property type="entry name" value="Thioredoxin_domain"/>
</dbReference>
<keyword evidence="1" id="KW-0472">Membrane</keyword>
<dbReference type="OrthoDB" id="9790194at2"/>
<evidence type="ECO:0000313" key="4">
    <source>
        <dbReference type="Proteomes" id="UP000316639"/>
    </source>
</evidence>
<name>A0A563F4I5_9PSEU</name>
<dbReference type="PROSITE" id="PS51352">
    <property type="entry name" value="THIOREDOXIN_2"/>
    <property type="match status" value="1"/>
</dbReference>
<comment type="caution">
    <text evidence="3">The sequence shown here is derived from an EMBL/GenBank/DDBJ whole genome shotgun (WGS) entry which is preliminary data.</text>
</comment>
<reference evidence="3 4" key="1">
    <citation type="submission" date="2019-07" db="EMBL/GenBank/DDBJ databases">
        <title>Lentzea xizangensis sp. nov., isolated from Qinghai-Tibetan Plateau Soils.</title>
        <authorList>
            <person name="Huang J."/>
        </authorList>
    </citation>
    <scope>NUCLEOTIDE SEQUENCE [LARGE SCALE GENOMIC DNA]</scope>
    <source>
        <strain evidence="3 4">FXJ1.1311</strain>
    </source>
</reference>
<sequence>MTQHRPAHREQSARSSWRVGIDTGYLNPVRAGRVVHDVRVLLILLSVLLVGCGSAAPAADQLKFDAKTLTGEDFSGASLAGKPVALWFWAPWCPSCRAEAETVAAVARDHTDVTFVGVASRDKIEPMKQFVAERGMDGFSHIADLDGAVWKRFGVTAQPAFAFISAKGKVDVIIGAPLADDLDRRLDALAKGEPQPGLG</sequence>
<evidence type="ECO:0000313" key="3">
    <source>
        <dbReference type="EMBL" id="TWP54284.1"/>
    </source>
</evidence>
<gene>
    <name evidence="3" type="ORF">FKR81_01630</name>
</gene>
<feature type="transmembrane region" description="Helical" evidence="1">
    <location>
        <begin position="40"/>
        <end position="59"/>
    </location>
</feature>
<protein>
    <submittedName>
        <fullName evidence="3">Redoxin domain-containing protein</fullName>
    </submittedName>
</protein>
<dbReference type="PANTHER" id="PTHR42852">
    <property type="entry name" value="THIOL:DISULFIDE INTERCHANGE PROTEIN DSBE"/>
    <property type="match status" value="1"/>
</dbReference>
<dbReference type="InterPro" id="IPR036249">
    <property type="entry name" value="Thioredoxin-like_sf"/>
</dbReference>
<evidence type="ECO:0000256" key="1">
    <source>
        <dbReference type="SAM" id="Phobius"/>
    </source>
</evidence>
<keyword evidence="4" id="KW-1185">Reference proteome</keyword>
<dbReference type="Proteomes" id="UP000316639">
    <property type="component" value="Unassembled WGS sequence"/>
</dbReference>